<dbReference type="EMBL" id="BMEC01000007">
    <property type="protein sequence ID" value="GGC38235.1"/>
    <property type="molecule type" value="Genomic_DNA"/>
</dbReference>
<evidence type="ECO:0000256" key="3">
    <source>
        <dbReference type="RuleBase" id="RU000363"/>
    </source>
</evidence>
<accession>A0ABQ1MBT4</accession>
<dbReference type="PANTHER" id="PTHR43976">
    <property type="entry name" value="SHORT CHAIN DEHYDROGENASE"/>
    <property type="match status" value="1"/>
</dbReference>
<dbReference type="NCBIfam" id="NF004826">
    <property type="entry name" value="PRK06182.1"/>
    <property type="match status" value="1"/>
</dbReference>
<name>A0ABQ1MBT4_9BACT</name>
<dbReference type="SUPFAM" id="SSF51735">
    <property type="entry name" value="NAD(P)-binding Rossmann-fold domains"/>
    <property type="match status" value="1"/>
</dbReference>
<dbReference type="Gene3D" id="3.40.50.720">
    <property type="entry name" value="NAD(P)-binding Rossmann-like Domain"/>
    <property type="match status" value="1"/>
</dbReference>
<keyword evidence="2" id="KW-0560">Oxidoreductase</keyword>
<organism evidence="4 5">
    <name type="scientific">Marivirga lumbricoides</name>
    <dbReference type="NCBI Taxonomy" id="1046115"/>
    <lineage>
        <taxon>Bacteria</taxon>
        <taxon>Pseudomonadati</taxon>
        <taxon>Bacteroidota</taxon>
        <taxon>Cytophagia</taxon>
        <taxon>Cytophagales</taxon>
        <taxon>Marivirgaceae</taxon>
        <taxon>Marivirga</taxon>
    </lineage>
</organism>
<dbReference type="InterPro" id="IPR002347">
    <property type="entry name" value="SDR_fam"/>
</dbReference>
<comment type="similarity">
    <text evidence="1 3">Belongs to the short-chain dehydrogenases/reductases (SDR) family.</text>
</comment>
<gene>
    <name evidence="4" type="ORF">GCM10011506_24570</name>
</gene>
<reference evidence="5" key="1">
    <citation type="journal article" date="2019" name="Int. J. Syst. Evol. Microbiol.">
        <title>The Global Catalogue of Microorganisms (GCM) 10K type strain sequencing project: providing services to taxonomists for standard genome sequencing and annotation.</title>
        <authorList>
            <consortium name="The Broad Institute Genomics Platform"/>
            <consortium name="The Broad Institute Genome Sequencing Center for Infectious Disease"/>
            <person name="Wu L."/>
            <person name="Ma J."/>
        </authorList>
    </citation>
    <scope>NUCLEOTIDE SEQUENCE [LARGE SCALE GENOMIC DNA]</scope>
    <source>
        <strain evidence="5">CGMCC 1.10832</strain>
    </source>
</reference>
<dbReference type="InterPro" id="IPR051911">
    <property type="entry name" value="SDR_oxidoreductase"/>
</dbReference>
<dbReference type="CDD" id="cd05374">
    <property type="entry name" value="17beta-HSD-like_SDR_c"/>
    <property type="match status" value="1"/>
</dbReference>
<dbReference type="PRINTS" id="PR00080">
    <property type="entry name" value="SDRFAMILY"/>
</dbReference>
<evidence type="ECO:0000313" key="4">
    <source>
        <dbReference type="EMBL" id="GGC38235.1"/>
    </source>
</evidence>
<keyword evidence="5" id="KW-1185">Reference proteome</keyword>
<comment type="caution">
    <text evidence="4">The sequence shown here is derived from an EMBL/GenBank/DDBJ whole genome shotgun (WGS) entry which is preliminary data.</text>
</comment>
<dbReference type="RefSeq" id="WP_188463790.1">
    <property type="nucleotide sequence ID" value="NZ_BAABHU010000007.1"/>
</dbReference>
<dbReference type="InterPro" id="IPR036291">
    <property type="entry name" value="NAD(P)-bd_dom_sf"/>
</dbReference>
<proteinExistence type="inferred from homology"/>
<evidence type="ECO:0000256" key="2">
    <source>
        <dbReference type="ARBA" id="ARBA00023002"/>
    </source>
</evidence>
<dbReference type="Pfam" id="PF00106">
    <property type="entry name" value="adh_short"/>
    <property type="match status" value="1"/>
</dbReference>
<dbReference type="PRINTS" id="PR00081">
    <property type="entry name" value="GDHRDH"/>
</dbReference>
<dbReference type="Proteomes" id="UP000636010">
    <property type="component" value="Unassembled WGS sequence"/>
</dbReference>
<dbReference type="PANTHER" id="PTHR43976:SF16">
    <property type="entry name" value="SHORT-CHAIN DEHYDROGENASE_REDUCTASE FAMILY PROTEIN"/>
    <property type="match status" value="1"/>
</dbReference>
<protein>
    <submittedName>
        <fullName evidence="4">Short-chain dehydrogenase/reductase</fullName>
    </submittedName>
</protein>
<evidence type="ECO:0000256" key="1">
    <source>
        <dbReference type="ARBA" id="ARBA00006484"/>
    </source>
</evidence>
<sequence length="274" mass="30332">MKKVILITGASSGMGKETALKLIKEGHTVYGAARRVDQMQELVKAGGHVLELDVTNEKQIVDGVKQIIFEQEKIDVLWNNAGYGLYGAVEDIAIEDARRQFEVNLFGLARVTQEVLPYMRAQKSGTIINTSSMGGKMYTPLGAWYHATKHALEGWSDCLRLELKQFNIDVVILEPGIIATEFADVLYQPMLKNSGSGPYKNLAKSVASSTKEAYEKQGAASPSSVISQVVSRIISSKSPKTRYVKGKMAKPLMFIRKYFGDRLFDKAVMSQVKM</sequence>
<evidence type="ECO:0000313" key="5">
    <source>
        <dbReference type="Proteomes" id="UP000636010"/>
    </source>
</evidence>